<gene>
    <name evidence="5" type="ORF">N6H18_03665</name>
</gene>
<dbReference type="PANTHER" id="PTHR31817:SF0">
    <property type="entry name" value="CHROMOSOME UNDETERMINED SCAFFOLD_67, WHOLE GENOME SHOTGUN SEQUENCE"/>
    <property type="match status" value="1"/>
</dbReference>
<name>A0ABY6CRB5_9BACT</name>
<keyword evidence="3" id="KW-0378">Hydrolase</keyword>
<dbReference type="InterPro" id="IPR012548">
    <property type="entry name" value="MATCAP"/>
</dbReference>
<accession>A0ABY6CRB5</accession>
<keyword evidence="4" id="KW-0482">Metalloprotease</keyword>
<dbReference type="EMBL" id="CP106679">
    <property type="protein sequence ID" value="UXP33054.1"/>
    <property type="molecule type" value="Genomic_DNA"/>
</dbReference>
<evidence type="ECO:0000256" key="2">
    <source>
        <dbReference type="ARBA" id="ARBA00022670"/>
    </source>
</evidence>
<keyword evidence="6" id="KW-1185">Reference proteome</keyword>
<reference evidence="5" key="1">
    <citation type="submission" date="2022-09" db="EMBL/GenBank/DDBJ databases">
        <title>Comparative genomics and taxonomic characterization of three novel marine species of genus Reichenbachiella exhibiting antioxidant and polysaccharide degradation activities.</title>
        <authorList>
            <person name="Muhammad N."/>
            <person name="Lee Y.-J."/>
            <person name="Ko J."/>
            <person name="Kim S.-G."/>
        </authorList>
    </citation>
    <scope>NUCLEOTIDE SEQUENCE</scope>
    <source>
        <strain evidence="5">BKB1-1</strain>
    </source>
</reference>
<evidence type="ECO:0000256" key="1">
    <source>
        <dbReference type="ARBA" id="ARBA00001947"/>
    </source>
</evidence>
<dbReference type="SMART" id="SM01154">
    <property type="entry name" value="DUF1704"/>
    <property type="match status" value="1"/>
</dbReference>
<evidence type="ECO:0000313" key="5">
    <source>
        <dbReference type="EMBL" id="UXP33054.1"/>
    </source>
</evidence>
<dbReference type="PANTHER" id="PTHR31817">
    <property type="match status" value="1"/>
</dbReference>
<dbReference type="Pfam" id="PF08014">
    <property type="entry name" value="MATCAP"/>
    <property type="match status" value="1"/>
</dbReference>
<evidence type="ECO:0000256" key="4">
    <source>
        <dbReference type="ARBA" id="ARBA00023049"/>
    </source>
</evidence>
<dbReference type="Proteomes" id="UP001065174">
    <property type="component" value="Chromosome"/>
</dbReference>
<proteinExistence type="predicted"/>
<keyword evidence="2" id="KW-0645">Protease</keyword>
<protein>
    <submittedName>
        <fullName evidence="5">Flavohemoglobin expression-modulating QEGLA motif protein</fullName>
    </submittedName>
</protein>
<dbReference type="RefSeq" id="WP_262310483.1">
    <property type="nucleotide sequence ID" value="NZ_CP106679.1"/>
</dbReference>
<organism evidence="5 6">
    <name type="scientific">Reichenbachiella agarivorans</name>
    <dbReference type="NCBI Taxonomy" id="2979464"/>
    <lineage>
        <taxon>Bacteria</taxon>
        <taxon>Pseudomonadati</taxon>
        <taxon>Bacteroidota</taxon>
        <taxon>Cytophagia</taxon>
        <taxon>Cytophagales</taxon>
        <taxon>Reichenbachiellaceae</taxon>
        <taxon>Reichenbachiella</taxon>
    </lineage>
</organism>
<comment type="cofactor">
    <cofactor evidence="1">
        <name>Zn(2+)</name>
        <dbReference type="ChEBI" id="CHEBI:29105"/>
    </cofactor>
</comment>
<evidence type="ECO:0000256" key="3">
    <source>
        <dbReference type="ARBA" id="ARBA00022801"/>
    </source>
</evidence>
<sequence>MTEKERIIAISDILDGATAHINILRNIAWPNQVQTDFFRNKAQKLPVVVYAPYDAKPVLDEVKKARNLLSGNDVIDQWAGRIADMLESSALLLQTRGTQEFFEHSTTMYGSPKDLLPDGESTALDLANHFGTLFENIKNFDLGTPPKDSVMPEYLAKKMKRAVKKMFGKLGPKIEMDDSISSNAIAGRRRIAINPNAIFSDKDIKQLIEHEVHIHVATSMNGMAQDQLKILAAGHSGTTETQEGLAVFSEFITGSIDLDRTRRLSDRVIATQMAIDGADFIQVYQYYLEKTDNPGKAFDGAKRVFRGGDVKGRAPFTKDIVYLQGLVRVQNFLTVAISTGKFEYINLLFCGKLDLSDIPALKQLNEMGLIRPPQYLPPWIVDKRYLLTHLTYTSFLSNKESSVLHDHYKSLLV</sequence>
<evidence type="ECO:0000313" key="6">
    <source>
        <dbReference type="Proteomes" id="UP001065174"/>
    </source>
</evidence>